<dbReference type="OrthoDB" id="98936at2759"/>
<feature type="region of interest" description="Disordered" evidence="1">
    <location>
        <begin position="123"/>
        <end position="165"/>
    </location>
</feature>
<protein>
    <submittedName>
        <fullName evidence="2">Uncharacterized protein</fullName>
    </submittedName>
</protein>
<feature type="compositionally biased region" description="Basic and acidic residues" evidence="1">
    <location>
        <begin position="123"/>
        <end position="145"/>
    </location>
</feature>
<dbReference type="AlphaFoldDB" id="A0A0P1B7I0"/>
<organism evidence="2 3">
    <name type="scientific">Plasmopara halstedii</name>
    <name type="common">Downy mildew of sunflower</name>
    <dbReference type="NCBI Taxonomy" id="4781"/>
    <lineage>
        <taxon>Eukaryota</taxon>
        <taxon>Sar</taxon>
        <taxon>Stramenopiles</taxon>
        <taxon>Oomycota</taxon>
        <taxon>Peronosporomycetes</taxon>
        <taxon>Peronosporales</taxon>
        <taxon>Peronosporaceae</taxon>
        <taxon>Plasmopara</taxon>
    </lineage>
</organism>
<keyword evidence="3" id="KW-1185">Reference proteome</keyword>
<dbReference type="GeneID" id="36402599"/>
<reference evidence="3" key="1">
    <citation type="submission" date="2014-09" db="EMBL/GenBank/DDBJ databases">
        <authorList>
            <person name="Sharma Rahul"/>
            <person name="Thines Marco"/>
        </authorList>
    </citation>
    <scope>NUCLEOTIDE SEQUENCE [LARGE SCALE GENOMIC DNA]</scope>
</reference>
<dbReference type="RefSeq" id="XP_024586169.1">
    <property type="nucleotide sequence ID" value="XM_024721029.1"/>
</dbReference>
<proteinExistence type="predicted"/>
<name>A0A0P1B7I0_PLAHL</name>
<dbReference type="Proteomes" id="UP000054928">
    <property type="component" value="Unassembled WGS sequence"/>
</dbReference>
<sequence>MLKVMSPNASKPNEILSDDNYYLWEFNVWMALTIKGMQEDLEAMKPEDAARRETEEWKAADMKALAIVAQILNSTYQSMIRERGLPQKYDAMIPYYRGAGEGDVAGRKEMLLRELEFAKKKEENEQAFKSLMHEQGDRGGRERGNRGRRGGRGGREGYNGGRGQH</sequence>
<dbReference type="EMBL" id="CCYD01003092">
    <property type="protein sequence ID" value="CEG49800.1"/>
    <property type="molecule type" value="Genomic_DNA"/>
</dbReference>
<evidence type="ECO:0000256" key="1">
    <source>
        <dbReference type="SAM" id="MobiDB-lite"/>
    </source>
</evidence>
<evidence type="ECO:0000313" key="3">
    <source>
        <dbReference type="Proteomes" id="UP000054928"/>
    </source>
</evidence>
<feature type="compositionally biased region" description="Gly residues" evidence="1">
    <location>
        <begin position="156"/>
        <end position="165"/>
    </location>
</feature>
<accession>A0A0P1B7I0</accession>
<evidence type="ECO:0000313" key="2">
    <source>
        <dbReference type="EMBL" id="CEG49800.1"/>
    </source>
</evidence>